<evidence type="ECO:0000313" key="3">
    <source>
        <dbReference type="Proteomes" id="UP000299102"/>
    </source>
</evidence>
<protein>
    <submittedName>
        <fullName evidence="2">Uncharacterized protein</fullName>
    </submittedName>
</protein>
<keyword evidence="1" id="KW-0812">Transmembrane</keyword>
<keyword evidence="1" id="KW-0472">Membrane</keyword>
<feature type="transmembrane region" description="Helical" evidence="1">
    <location>
        <begin position="6"/>
        <end position="28"/>
    </location>
</feature>
<accession>A0A4C1U8X7</accession>
<dbReference type="EMBL" id="BGZK01000144">
    <property type="protein sequence ID" value="GBP22822.1"/>
    <property type="molecule type" value="Genomic_DNA"/>
</dbReference>
<evidence type="ECO:0000313" key="2">
    <source>
        <dbReference type="EMBL" id="GBP22822.1"/>
    </source>
</evidence>
<gene>
    <name evidence="2" type="ORF">EVAR_17176_1</name>
</gene>
<evidence type="ECO:0000256" key="1">
    <source>
        <dbReference type="SAM" id="Phobius"/>
    </source>
</evidence>
<comment type="caution">
    <text evidence="2">The sequence shown here is derived from an EMBL/GenBank/DDBJ whole genome shotgun (WGS) entry which is preliminary data.</text>
</comment>
<keyword evidence="1" id="KW-1133">Transmembrane helix</keyword>
<name>A0A4C1U8X7_EUMVA</name>
<reference evidence="2 3" key="1">
    <citation type="journal article" date="2019" name="Commun. Biol.">
        <title>The bagworm genome reveals a unique fibroin gene that provides high tensile strength.</title>
        <authorList>
            <person name="Kono N."/>
            <person name="Nakamura H."/>
            <person name="Ohtoshi R."/>
            <person name="Tomita M."/>
            <person name="Numata K."/>
            <person name="Arakawa K."/>
        </authorList>
    </citation>
    <scope>NUCLEOTIDE SEQUENCE [LARGE SCALE GENOMIC DNA]</scope>
</reference>
<sequence>MSIGGGLWLLIIQNFLIALSTGLSPLVGKASQVKIAARTSYRRTARRWTDRRLHGDVVSPPVTGVPGPLIADIDKGVLHSLVIII</sequence>
<dbReference type="Proteomes" id="UP000299102">
    <property type="component" value="Unassembled WGS sequence"/>
</dbReference>
<proteinExistence type="predicted"/>
<dbReference type="AlphaFoldDB" id="A0A4C1U8X7"/>
<organism evidence="2 3">
    <name type="scientific">Eumeta variegata</name>
    <name type="common">Bagworm moth</name>
    <name type="synonym">Eumeta japonica</name>
    <dbReference type="NCBI Taxonomy" id="151549"/>
    <lineage>
        <taxon>Eukaryota</taxon>
        <taxon>Metazoa</taxon>
        <taxon>Ecdysozoa</taxon>
        <taxon>Arthropoda</taxon>
        <taxon>Hexapoda</taxon>
        <taxon>Insecta</taxon>
        <taxon>Pterygota</taxon>
        <taxon>Neoptera</taxon>
        <taxon>Endopterygota</taxon>
        <taxon>Lepidoptera</taxon>
        <taxon>Glossata</taxon>
        <taxon>Ditrysia</taxon>
        <taxon>Tineoidea</taxon>
        <taxon>Psychidae</taxon>
        <taxon>Oiketicinae</taxon>
        <taxon>Eumeta</taxon>
    </lineage>
</organism>
<keyword evidence="3" id="KW-1185">Reference proteome</keyword>